<dbReference type="InterPro" id="IPR037128">
    <property type="entry name" value="Quinolinate_PRibosylTase_N_sf"/>
</dbReference>
<evidence type="ECO:0000259" key="6">
    <source>
        <dbReference type="Pfam" id="PF01729"/>
    </source>
</evidence>
<comment type="similarity">
    <text evidence="1 5">Belongs to the NadC/ModD family.</text>
</comment>
<dbReference type="InterPro" id="IPR013785">
    <property type="entry name" value="Aldolase_TIM"/>
</dbReference>
<dbReference type="Gene3D" id="3.90.1170.20">
    <property type="entry name" value="Quinolinate phosphoribosyl transferase, N-terminal domain"/>
    <property type="match status" value="1"/>
</dbReference>
<sequence length="282" mass="30956">MIYFSDAEIDALLLEDAYRGDLTTHVLGLYGKQAKMIFKRKDAGVVAGIDVAAAVLRKLHLNPQVLVAEGQQAHAGGVIMQVCGDAVALHQGWKVAQCILEWCCGVAQYMHEMRQNAIAVNPSAVILCTRKSIPYTRKLATQAILSGGGGIHRQGLSETVLVFSNHRRLLNDPNDFNAIVKQFRQHAPENKMTIEADNWAQFLQILPAKPDIIQLDKFSLDEVKRALILLKQQNSPCTLSVAGGINKDNIAEYAALGINLFITSAPYYAPPQDIKVVIEPCD</sequence>
<dbReference type="InterPro" id="IPR036068">
    <property type="entry name" value="Nicotinate_pribotase-like_C"/>
</dbReference>
<protein>
    <recommendedName>
        <fullName evidence="2">Putative pyrophosphorylase ModD</fullName>
    </recommendedName>
</protein>
<organism evidence="8 9">
    <name type="scientific">Actinobacillus delphinicola</name>
    <dbReference type="NCBI Taxonomy" id="51161"/>
    <lineage>
        <taxon>Bacteria</taxon>
        <taxon>Pseudomonadati</taxon>
        <taxon>Pseudomonadota</taxon>
        <taxon>Gammaproteobacteria</taxon>
        <taxon>Pasteurellales</taxon>
        <taxon>Pasteurellaceae</taxon>
        <taxon>Actinobacillus</taxon>
    </lineage>
</organism>
<dbReference type="SUPFAM" id="SSF54675">
    <property type="entry name" value="Nicotinate/Quinolinate PRTase N-terminal domain-like"/>
    <property type="match status" value="1"/>
</dbReference>
<dbReference type="AlphaFoldDB" id="A0A448TVH1"/>
<keyword evidence="4 5" id="KW-0808">Transferase</keyword>
<reference evidence="8 9" key="1">
    <citation type="submission" date="2018-12" db="EMBL/GenBank/DDBJ databases">
        <authorList>
            <consortium name="Pathogen Informatics"/>
        </authorList>
    </citation>
    <scope>NUCLEOTIDE SEQUENCE [LARGE SCALE GENOMIC DNA]</scope>
    <source>
        <strain evidence="8 9">NCTC12871</strain>
    </source>
</reference>
<feature type="domain" description="Quinolinate phosphoribosyl transferase N-terminal" evidence="7">
    <location>
        <begin position="21"/>
        <end position="104"/>
    </location>
</feature>
<dbReference type="Proteomes" id="UP000279799">
    <property type="component" value="Chromosome"/>
</dbReference>
<evidence type="ECO:0000256" key="3">
    <source>
        <dbReference type="ARBA" id="ARBA00022676"/>
    </source>
</evidence>
<evidence type="ECO:0000256" key="2">
    <source>
        <dbReference type="ARBA" id="ARBA00019205"/>
    </source>
</evidence>
<dbReference type="PANTHER" id="PTHR32179">
    <property type="entry name" value="NICOTINATE-NUCLEOTIDE PYROPHOSPHORYLASE [CARBOXYLATING]"/>
    <property type="match status" value="1"/>
</dbReference>
<name>A0A448TVH1_9PAST</name>
<dbReference type="GO" id="GO:0004514">
    <property type="term" value="F:nicotinate-nucleotide diphosphorylase (carboxylating) activity"/>
    <property type="evidence" value="ECO:0007669"/>
    <property type="project" value="InterPro"/>
</dbReference>
<dbReference type="PANTHER" id="PTHR32179:SF4">
    <property type="entry name" value="PYROPHOSPHORYLASE MODD-RELATED"/>
    <property type="match status" value="1"/>
</dbReference>
<dbReference type="InterPro" id="IPR027277">
    <property type="entry name" value="NadC/ModD"/>
</dbReference>
<dbReference type="PIRSF" id="PIRSF006250">
    <property type="entry name" value="NadC_ModD"/>
    <property type="match status" value="1"/>
</dbReference>
<dbReference type="Pfam" id="PF02749">
    <property type="entry name" value="QRPTase_N"/>
    <property type="match status" value="1"/>
</dbReference>
<dbReference type="OrthoDB" id="8216773at2"/>
<feature type="domain" description="Quinolinate phosphoribosyl transferase C-terminal" evidence="6">
    <location>
        <begin position="106"/>
        <end position="276"/>
    </location>
</feature>
<dbReference type="InterPro" id="IPR002638">
    <property type="entry name" value="Quinolinate_PRibosylTrfase_C"/>
</dbReference>
<dbReference type="NCBIfam" id="TIGR01334">
    <property type="entry name" value="modD"/>
    <property type="match status" value="1"/>
</dbReference>
<gene>
    <name evidence="8" type="primary">nadC</name>
    <name evidence="8" type="ORF">NCTC12871_01420</name>
</gene>
<evidence type="ECO:0000313" key="9">
    <source>
        <dbReference type="Proteomes" id="UP000279799"/>
    </source>
</evidence>
<evidence type="ECO:0000256" key="5">
    <source>
        <dbReference type="PIRNR" id="PIRNR006250"/>
    </source>
</evidence>
<dbReference type="SUPFAM" id="SSF51690">
    <property type="entry name" value="Nicotinate/Quinolinate PRTase C-terminal domain-like"/>
    <property type="match status" value="1"/>
</dbReference>
<dbReference type="FunFam" id="3.20.20.70:FF:000030">
    <property type="entry name" value="Nicotinate-nucleotide pyrophosphorylase, carboxylating"/>
    <property type="match status" value="1"/>
</dbReference>
<dbReference type="RefSeq" id="WP_126600260.1">
    <property type="nucleotide sequence ID" value="NZ_LR134510.1"/>
</dbReference>
<dbReference type="GO" id="GO:0005737">
    <property type="term" value="C:cytoplasm"/>
    <property type="evidence" value="ECO:0007669"/>
    <property type="project" value="TreeGrafter"/>
</dbReference>
<dbReference type="EMBL" id="LR134510">
    <property type="protein sequence ID" value="VEJ09931.1"/>
    <property type="molecule type" value="Genomic_DNA"/>
</dbReference>
<dbReference type="Pfam" id="PF01729">
    <property type="entry name" value="QRPTase_C"/>
    <property type="match status" value="1"/>
</dbReference>
<dbReference type="Gene3D" id="3.20.20.70">
    <property type="entry name" value="Aldolase class I"/>
    <property type="match status" value="1"/>
</dbReference>
<accession>A0A448TVH1</accession>
<proteinExistence type="inferred from homology"/>
<dbReference type="InterPro" id="IPR022412">
    <property type="entry name" value="Quinolinate_PRibosylTrfase_N"/>
</dbReference>
<keyword evidence="9" id="KW-1185">Reference proteome</keyword>
<dbReference type="CDD" id="cd01573">
    <property type="entry name" value="modD_like"/>
    <property type="match status" value="1"/>
</dbReference>
<dbReference type="GO" id="GO:0034213">
    <property type="term" value="P:quinolinate catabolic process"/>
    <property type="evidence" value="ECO:0007669"/>
    <property type="project" value="TreeGrafter"/>
</dbReference>
<keyword evidence="3 5" id="KW-0328">Glycosyltransferase</keyword>
<dbReference type="InterPro" id="IPR006242">
    <property type="entry name" value="ModD"/>
</dbReference>
<evidence type="ECO:0000256" key="4">
    <source>
        <dbReference type="ARBA" id="ARBA00022679"/>
    </source>
</evidence>
<evidence type="ECO:0000256" key="1">
    <source>
        <dbReference type="ARBA" id="ARBA00009400"/>
    </source>
</evidence>
<dbReference type="GO" id="GO:0009435">
    <property type="term" value="P:NAD+ biosynthetic process"/>
    <property type="evidence" value="ECO:0007669"/>
    <property type="project" value="InterPro"/>
</dbReference>
<evidence type="ECO:0000259" key="7">
    <source>
        <dbReference type="Pfam" id="PF02749"/>
    </source>
</evidence>
<evidence type="ECO:0000313" key="8">
    <source>
        <dbReference type="EMBL" id="VEJ09931.1"/>
    </source>
</evidence>
<dbReference type="KEGG" id="adp:NCTC12871_01420"/>